<evidence type="ECO:0000313" key="8">
    <source>
        <dbReference type="EMBL" id="QOL81881.1"/>
    </source>
</evidence>
<dbReference type="GO" id="GO:0005886">
    <property type="term" value="C:plasma membrane"/>
    <property type="evidence" value="ECO:0007669"/>
    <property type="project" value="UniProtKB-SubCell"/>
</dbReference>
<dbReference type="PANTHER" id="PTHR30065:SF8">
    <property type="entry name" value="FLAGELLAR BIOSYNTHETIC PROTEIN FLIR"/>
    <property type="match status" value="1"/>
</dbReference>
<keyword evidence="4 7" id="KW-0812">Transmembrane</keyword>
<evidence type="ECO:0000256" key="6">
    <source>
        <dbReference type="ARBA" id="ARBA00023136"/>
    </source>
</evidence>
<dbReference type="AlphaFoldDB" id="A0A7L9WNB6"/>
<feature type="transmembrane region" description="Helical" evidence="7">
    <location>
        <begin position="45"/>
        <end position="64"/>
    </location>
</feature>
<dbReference type="PRINTS" id="PR00953">
    <property type="entry name" value="TYPE3IMRPROT"/>
</dbReference>
<dbReference type="KEGG" id="pshq:F3W81_14250"/>
<dbReference type="PANTHER" id="PTHR30065">
    <property type="entry name" value="FLAGELLAR BIOSYNTHETIC PROTEIN FLIR"/>
    <property type="match status" value="1"/>
</dbReference>
<feature type="transmembrane region" description="Helical" evidence="7">
    <location>
        <begin position="214"/>
        <end position="240"/>
    </location>
</feature>
<keyword evidence="5 7" id="KW-1133">Transmembrane helix</keyword>
<dbReference type="RefSeq" id="WP_193079796.1">
    <property type="nucleotide sequence ID" value="NZ_CP045201.1"/>
</dbReference>
<dbReference type="EMBL" id="CP045201">
    <property type="protein sequence ID" value="QOL81881.1"/>
    <property type="molecule type" value="Genomic_DNA"/>
</dbReference>
<keyword evidence="9" id="KW-1185">Reference proteome</keyword>
<feature type="transmembrane region" description="Helical" evidence="7">
    <location>
        <begin position="84"/>
        <end position="107"/>
    </location>
</feature>
<dbReference type="GO" id="GO:0006605">
    <property type="term" value="P:protein targeting"/>
    <property type="evidence" value="ECO:0007669"/>
    <property type="project" value="InterPro"/>
</dbReference>
<dbReference type="Proteomes" id="UP000594118">
    <property type="component" value="Chromosome"/>
</dbReference>
<accession>A0A7L9WNB6</accession>
<gene>
    <name evidence="8" type="ORF">F3W81_14250</name>
</gene>
<feature type="transmembrane region" description="Helical" evidence="7">
    <location>
        <begin position="14"/>
        <end position="33"/>
    </location>
</feature>
<evidence type="ECO:0000313" key="9">
    <source>
        <dbReference type="Proteomes" id="UP000594118"/>
    </source>
</evidence>
<name>A0A7L9WNB6_9RHOB</name>
<dbReference type="Pfam" id="PF01311">
    <property type="entry name" value="Bac_export_1"/>
    <property type="match status" value="1"/>
</dbReference>
<comment type="subcellular location">
    <subcellularLocation>
        <location evidence="1">Cell membrane</location>
        <topology evidence="1">Multi-pass membrane protein</topology>
    </subcellularLocation>
</comment>
<reference evidence="8 9" key="1">
    <citation type="submission" date="2019-10" db="EMBL/GenBank/DDBJ databases">
        <title>Pseudopuniceibacterium sp. HQ09 islated from Antarctica.</title>
        <authorList>
            <person name="Liao L."/>
            <person name="Su S."/>
            <person name="Chen B."/>
            <person name="Yu Y."/>
        </authorList>
    </citation>
    <scope>NUCLEOTIDE SEQUENCE [LARGE SCALE GENOMIC DNA]</scope>
    <source>
        <strain evidence="8 9">HQ09</strain>
    </source>
</reference>
<evidence type="ECO:0000256" key="2">
    <source>
        <dbReference type="ARBA" id="ARBA00009772"/>
    </source>
</evidence>
<comment type="similarity">
    <text evidence="2">Belongs to the FliR/MopE/SpaR family.</text>
</comment>
<keyword evidence="6 7" id="KW-0472">Membrane</keyword>
<evidence type="ECO:0000256" key="3">
    <source>
        <dbReference type="ARBA" id="ARBA00022475"/>
    </source>
</evidence>
<dbReference type="InterPro" id="IPR002010">
    <property type="entry name" value="T3SS_IM_R"/>
</dbReference>
<protein>
    <submittedName>
        <fullName evidence="8">Type III secretion protein</fullName>
    </submittedName>
</protein>
<evidence type="ECO:0000256" key="1">
    <source>
        <dbReference type="ARBA" id="ARBA00004651"/>
    </source>
</evidence>
<evidence type="ECO:0000256" key="5">
    <source>
        <dbReference type="ARBA" id="ARBA00022989"/>
    </source>
</evidence>
<keyword evidence="3" id="KW-1003">Cell membrane</keyword>
<feature type="transmembrane region" description="Helical" evidence="7">
    <location>
        <begin position="128"/>
        <end position="155"/>
    </location>
</feature>
<evidence type="ECO:0000256" key="4">
    <source>
        <dbReference type="ARBA" id="ARBA00022692"/>
    </source>
</evidence>
<evidence type="ECO:0000256" key="7">
    <source>
        <dbReference type="SAM" id="Phobius"/>
    </source>
</evidence>
<feature type="transmembrane region" description="Helical" evidence="7">
    <location>
        <begin position="183"/>
        <end position="202"/>
    </location>
</feature>
<organism evidence="8 9">
    <name type="scientific">Pseudooceanicola spongiae</name>
    <dbReference type="NCBI Taxonomy" id="2613965"/>
    <lineage>
        <taxon>Bacteria</taxon>
        <taxon>Pseudomonadati</taxon>
        <taxon>Pseudomonadota</taxon>
        <taxon>Alphaproteobacteria</taxon>
        <taxon>Rhodobacterales</taxon>
        <taxon>Paracoccaceae</taxon>
        <taxon>Pseudooceanicola</taxon>
    </lineage>
</organism>
<sequence>MNDLGAEALTLLRLHGWTAALIFLRVGAFTSFLPGFGEQSVPTRVKLGVAISLTVIVMVAGPSLPAVPAPDLPVFLRFLATETLIGVTLGVGLRLFVVGLQTAGSMIAQATSLSQILGNAGVEPMPAIGHVLVIAALALAMTLGLHIHAVLYLLMSYEVMPPGQWPEARDITQWGIKLTAQSFQLAFSLAAPFIIISLIYNLTLGVINRAMPQLMVAFVGAPVITFGGLSLLLILSVQILTTWSERLMAFLVAPF</sequence>
<proteinExistence type="inferred from homology"/>